<dbReference type="AlphaFoldDB" id="A0A1A9VB22"/>
<organism evidence="2 3">
    <name type="scientific">Glossina austeni</name>
    <name type="common">Savannah tsetse fly</name>
    <dbReference type="NCBI Taxonomy" id="7395"/>
    <lineage>
        <taxon>Eukaryota</taxon>
        <taxon>Metazoa</taxon>
        <taxon>Ecdysozoa</taxon>
        <taxon>Arthropoda</taxon>
        <taxon>Hexapoda</taxon>
        <taxon>Insecta</taxon>
        <taxon>Pterygota</taxon>
        <taxon>Neoptera</taxon>
        <taxon>Endopterygota</taxon>
        <taxon>Diptera</taxon>
        <taxon>Brachycera</taxon>
        <taxon>Muscomorpha</taxon>
        <taxon>Hippoboscoidea</taxon>
        <taxon>Glossinidae</taxon>
        <taxon>Glossina</taxon>
    </lineage>
</organism>
<dbReference type="VEuPathDB" id="VectorBase:GAUT031533"/>
<proteinExistence type="predicted"/>
<name>A0A1A9VB22_GLOAU</name>
<evidence type="ECO:0000313" key="3">
    <source>
        <dbReference type="Proteomes" id="UP000078200"/>
    </source>
</evidence>
<sequence>MHEVFLIIIKGQTPILRGEYKKLIKQIPTSLVRVNRDYANNGLLFYMWKTFILPIWINFIALNAKIGSLRSSLETFSKNVRIVRFNTPPFICTATLRQMSTNLDG</sequence>
<evidence type="ECO:0000256" key="1">
    <source>
        <dbReference type="SAM" id="Phobius"/>
    </source>
</evidence>
<evidence type="ECO:0000313" key="2">
    <source>
        <dbReference type="EnsemblMetazoa" id="GAUT031533-PA"/>
    </source>
</evidence>
<protein>
    <submittedName>
        <fullName evidence="2">Uncharacterized protein</fullName>
    </submittedName>
</protein>
<keyword evidence="1" id="KW-0472">Membrane</keyword>
<keyword evidence="1" id="KW-0812">Transmembrane</keyword>
<keyword evidence="3" id="KW-1185">Reference proteome</keyword>
<dbReference type="EnsemblMetazoa" id="GAUT031533-RA">
    <property type="protein sequence ID" value="GAUT031533-PA"/>
    <property type="gene ID" value="GAUT031533"/>
</dbReference>
<accession>A0A1A9VB22</accession>
<keyword evidence="1" id="KW-1133">Transmembrane helix</keyword>
<feature type="transmembrane region" description="Helical" evidence="1">
    <location>
        <begin position="43"/>
        <end position="62"/>
    </location>
</feature>
<dbReference type="Proteomes" id="UP000078200">
    <property type="component" value="Unassembled WGS sequence"/>
</dbReference>
<reference evidence="2" key="1">
    <citation type="submission" date="2020-05" db="UniProtKB">
        <authorList>
            <consortium name="EnsemblMetazoa"/>
        </authorList>
    </citation>
    <scope>IDENTIFICATION</scope>
    <source>
        <strain evidence="2">TTRI</strain>
    </source>
</reference>